<accession>A0A1M7DJH9</accession>
<dbReference type="AlphaFoldDB" id="A0A1M7DJH9"/>
<organism evidence="1 2">
    <name type="scientific">Flavobacterium xanthum</name>
    <dbReference type="NCBI Taxonomy" id="69322"/>
    <lineage>
        <taxon>Bacteria</taxon>
        <taxon>Pseudomonadati</taxon>
        <taxon>Bacteroidota</taxon>
        <taxon>Flavobacteriia</taxon>
        <taxon>Flavobacteriales</taxon>
        <taxon>Flavobacteriaceae</taxon>
        <taxon>Flavobacterium</taxon>
    </lineage>
</organism>
<dbReference type="STRING" id="69322.SAMN05443669_10147"/>
<protein>
    <submittedName>
        <fullName evidence="1">Uncharacterized protein</fullName>
    </submittedName>
</protein>
<keyword evidence="2" id="KW-1185">Reference proteome</keyword>
<evidence type="ECO:0000313" key="2">
    <source>
        <dbReference type="Proteomes" id="UP000184260"/>
    </source>
</evidence>
<reference evidence="2" key="1">
    <citation type="submission" date="2016-11" db="EMBL/GenBank/DDBJ databases">
        <authorList>
            <person name="Varghese N."/>
            <person name="Submissions S."/>
        </authorList>
    </citation>
    <scope>NUCLEOTIDE SEQUENCE [LARGE SCALE GENOMIC DNA]</scope>
    <source>
        <strain evidence="2">DSM 3661</strain>
    </source>
</reference>
<sequence>MGKLKWNFYTFFTLEEKKIANRTKSKRKLYTIVIFYTTNLKQELSIYLD</sequence>
<dbReference type="Proteomes" id="UP000184260">
    <property type="component" value="Unassembled WGS sequence"/>
</dbReference>
<proteinExistence type="predicted"/>
<evidence type="ECO:0000313" key="1">
    <source>
        <dbReference type="EMBL" id="SHL79630.1"/>
    </source>
</evidence>
<gene>
    <name evidence="1" type="ORF">SAMN05443669_10147</name>
</gene>
<name>A0A1M7DJH9_9FLAO</name>
<dbReference type="EMBL" id="FRBU01000014">
    <property type="protein sequence ID" value="SHL79630.1"/>
    <property type="molecule type" value="Genomic_DNA"/>
</dbReference>